<organism evidence="2">
    <name type="scientific">Tetraselmis sp. GSL018</name>
    <dbReference type="NCBI Taxonomy" id="582737"/>
    <lineage>
        <taxon>Eukaryota</taxon>
        <taxon>Viridiplantae</taxon>
        <taxon>Chlorophyta</taxon>
        <taxon>core chlorophytes</taxon>
        <taxon>Chlorodendrophyceae</taxon>
        <taxon>Chlorodendrales</taxon>
        <taxon>Chlorodendraceae</taxon>
        <taxon>Tetraselmis</taxon>
    </lineage>
</organism>
<feature type="compositionally biased region" description="Basic and acidic residues" evidence="1">
    <location>
        <begin position="43"/>
        <end position="64"/>
    </location>
</feature>
<name>A0A061RHW2_9CHLO</name>
<dbReference type="AlphaFoldDB" id="A0A061RHW2"/>
<protein>
    <submittedName>
        <fullName evidence="2">Uncharacterized protein</fullName>
    </submittedName>
</protein>
<reference evidence="2" key="1">
    <citation type="submission" date="2014-05" db="EMBL/GenBank/DDBJ databases">
        <title>The transcriptome of the halophilic microalga Tetraselmis sp. GSL018 isolated from the Great Salt Lake, Utah.</title>
        <authorList>
            <person name="Jinkerson R.E."/>
            <person name="D'Adamo S."/>
            <person name="Posewitz M.C."/>
        </authorList>
    </citation>
    <scope>NUCLEOTIDE SEQUENCE</scope>
    <source>
        <strain evidence="2">GSL018</strain>
    </source>
</reference>
<evidence type="ECO:0000313" key="2">
    <source>
        <dbReference type="EMBL" id="JAC70240.1"/>
    </source>
</evidence>
<dbReference type="EMBL" id="GBEZ01015969">
    <property type="protein sequence ID" value="JAC70240.1"/>
    <property type="molecule type" value="Transcribed_RNA"/>
</dbReference>
<proteinExistence type="predicted"/>
<evidence type="ECO:0000256" key="1">
    <source>
        <dbReference type="SAM" id="MobiDB-lite"/>
    </source>
</evidence>
<gene>
    <name evidence="2" type="ORF">TSPGSL018_4589</name>
</gene>
<sequence>MFAGNVVRGLPGYSVVLTSSSPSKRQIRQRTCVRVEAGKGFSKKAEEERKFREEARKPTKEQLEQNRASANYDEIVNKGGQVYAVFVRLKGDGPGPDGKHQWFPIGPMAVESANQVESALWNAEQPVMDATKKMYPQLYMKSVETGLEIGYRLRDLPQMTEAEIRAGGNPFANVIPLSPKDGETLRPRAKNPLAAAVSKFEQMFTSRGT</sequence>
<dbReference type="InterPro" id="IPR045388">
    <property type="entry name" value="HHL1-like"/>
</dbReference>
<accession>A0A061RHW2</accession>
<dbReference type="Pfam" id="PF20133">
    <property type="entry name" value="HHL1-like"/>
    <property type="match status" value="1"/>
</dbReference>
<feature type="region of interest" description="Disordered" evidence="1">
    <location>
        <begin position="39"/>
        <end position="66"/>
    </location>
</feature>